<dbReference type="Proteomes" id="UP001176941">
    <property type="component" value="Chromosome 3"/>
</dbReference>
<organism evidence="2 3">
    <name type="scientific">Rangifer tarandus platyrhynchus</name>
    <name type="common">Svalbard reindeer</name>
    <dbReference type="NCBI Taxonomy" id="3082113"/>
    <lineage>
        <taxon>Eukaryota</taxon>
        <taxon>Metazoa</taxon>
        <taxon>Chordata</taxon>
        <taxon>Craniata</taxon>
        <taxon>Vertebrata</taxon>
        <taxon>Euteleostomi</taxon>
        <taxon>Mammalia</taxon>
        <taxon>Eutheria</taxon>
        <taxon>Laurasiatheria</taxon>
        <taxon>Artiodactyla</taxon>
        <taxon>Ruminantia</taxon>
        <taxon>Pecora</taxon>
        <taxon>Cervidae</taxon>
        <taxon>Odocoileinae</taxon>
        <taxon>Rangifer</taxon>
    </lineage>
</organism>
<gene>
    <name evidence="2" type="ORF">MRATA1EN1_LOCUS18426</name>
</gene>
<name>A0ABN8Z6V8_RANTA</name>
<evidence type="ECO:0000313" key="2">
    <source>
        <dbReference type="EMBL" id="CAI9169464.1"/>
    </source>
</evidence>
<sequence>MWSGPADARGSWEKLQQVCAFRRLQELQAYSPEGEPFRTLKSTNVSGVIALVLAAGEFLGRAGSRSLHTSPEPITLSFQIKQRRTQDWGFSSHRPSADGQKQMQMFADSLR</sequence>
<reference evidence="2" key="1">
    <citation type="submission" date="2023-04" db="EMBL/GenBank/DDBJ databases">
        <authorList>
            <consortium name="ELIXIR-Norway"/>
        </authorList>
    </citation>
    <scope>NUCLEOTIDE SEQUENCE [LARGE SCALE GENOMIC DNA]</scope>
</reference>
<protein>
    <submittedName>
        <fullName evidence="2">Uncharacterized protein</fullName>
    </submittedName>
</protein>
<dbReference type="EMBL" id="OX459939">
    <property type="protein sequence ID" value="CAI9169464.1"/>
    <property type="molecule type" value="Genomic_DNA"/>
</dbReference>
<accession>A0ABN8Z6V8</accession>
<evidence type="ECO:0000313" key="3">
    <source>
        <dbReference type="Proteomes" id="UP001176941"/>
    </source>
</evidence>
<evidence type="ECO:0000256" key="1">
    <source>
        <dbReference type="SAM" id="MobiDB-lite"/>
    </source>
</evidence>
<keyword evidence="3" id="KW-1185">Reference proteome</keyword>
<feature type="region of interest" description="Disordered" evidence="1">
    <location>
        <begin position="89"/>
        <end position="111"/>
    </location>
</feature>
<proteinExistence type="predicted"/>